<dbReference type="EMBL" id="MU004236">
    <property type="protein sequence ID" value="KAF2668468.1"/>
    <property type="molecule type" value="Genomic_DNA"/>
</dbReference>
<comment type="similarity">
    <text evidence="1">Belongs to the isochorismatase family.</text>
</comment>
<keyword evidence="5" id="KW-1185">Reference proteome</keyword>
<dbReference type="Pfam" id="PF00857">
    <property type="entry name" value="Isochorismatase"/>
    <property type="match status" value="1"/>
</dbReference>
<protein>
    <submittedName>
        <fullName evidence="4">Isochorismatase hydrolase</fullName>
    </submittedName>
</protein>
<sequence>MPSCALFVIDIQKDLAAIPETRIPDAQRVCDAASKILDNARAANAQAVADGHKPDWLIAFVQHEEKPESGPLVKDTEPWELVFQPQADEMLIAKNTEGAFESNPSLAKTLRDQGIKCIVICGIQSECCVLSTSKNVLDAGFAVTILKGAHSTYNGKTKTATDIEREVEQELSDKGAKVVDWEQWYP</sequence>
<dbReference type="Proteomes" id="UP000799302">
    <property type="component" value="Unassembled WGS sequence"/>
</dbReference>
<evidence type="ECO:0000256" key="1">
    <source>
        <dbReference type="ARBA" id="ARBA00006336"/>
    </source>
</evidence>
<dbReference type="AlphaFoldDB" id="A0A6A6UBI5"/>
<reference evidence="4" key="1">
    <citation type="journal article" date="2020" name="Stud. Mycol.">
        <title>101 Dothideomycetes genomes: a test case for predicting lifestyles and emergence of pathogens.</title>
        <authorList>
            <person name="Haridas S."/>
            <person name="Albert R."/>
            <person name="Binder M."/>
            <person name="Bloem J."/>
            <person name="Labutti K."/>
            <person name="Salamov A."/>
            <person name="Andreopoulos B."/>
            <person name="Baker S."/>
            <person name="Barry K."/>
            <person name="Bills G."/>
            <person name="Bluhm B."/>
            <person name="Cannon C."/>
            <person name="Castanera R."/>
            <person name="Culley D."/>
            <person name="Daum C."/>
            <person name="Ezra D."/>
            <person name="Gonzalez J."/>
            <person name="Henrissat B."/>
            <person name="Kuo A."/>
            <person name="Liang C."/>
            <person name="Lipzen A."/>
            <person name="Lutzoni F."/>
            <person name="Magnuson J."/>
            <person name="Mondo S."/>
            <person name="Nolan M."/>
            <person name="Ohm R."/>
            <person name="Pangilinan J."/>
            <person name="Park H.-J."/>
            <person name="Ramirez L."/>
            <person name="Alfaro M."/>
            <person name="Sun H."/>
            <person name="Tritt A."/>
            <person name="Yoshinaga Y."/>
            <person name="Zwiers L.-H."/>
            <person name="Turgeon B."/>
            <person name="Goodwin S."/>
            <person name="Spatafora J."/>
            <person name="Crous P."/>
            <person name="Grigoriev I."/>
        </authorList>
    </citation>
    <scope>NUCLEOTIDE SEQUENCE</scope>
    <source>
        <strain evidence="4">CBS 115976</strain>
    </source>
</reference>
<dbReference type="Gene3D" id="3.40.50.850">
    <property type="entry name" value="Isochorismatase-like"/>
    <property type="match status" value="1"/>
</dbReference>
<dbReference type="InterPro" id="IPR036380">
    <property type="entry name" value="Isochorismatase-like_sf"/>
</dbReference>
<dbReference type="SUPFAM" id="SSF52499">
    <property type="entry name" value="Isochorismatase-like hydrolases"/>
    <property type="match status" value="1"/>
</dbReference>
<dbReference type="PANTHER" id="PTHR43540:SF6">
    <property type="entry name" value="ISOCHORISMATASE-LIKE DOMAIN-CONTAINING PROTEIN"/>
    <property type="match status" value="1"/>
</dbReference>
<proteinExistence type="inferred from homology"/>
<accession>A0A6A6UBI5</accession>
<evidence type="ECO:0000256" key="2">
    <source>
        <dbReference type="ARBA" id="ARBA00022801"/>
    </source>
</evidence>
<dbReference type="OrthoDB" id="245563at2759"/>
<evidence type="ECO:0000313" key="4">
    <source>
        <dbReference type="EMBL" id="KAF2668468.1"/>
    </source>
</evidence>
<organism evidence="4 5">
    <name type="scientific">Microthyrium microscopicum</name>
    <dbReference type="NCBI Taxonomy" id="703497"/>
    <lineage>
        <taxon>Eukaryota</taxon>
        <taxon>Fungi</taxon>
        <taxon>Dikarya</taxon>
        <taxon>Ascomycota</taxon>
        <taxon>Pezizomycotina</taxon>
        <taxon>Dothideomycetes</taxon>
        <taxon>Dothideomycetes incertae sedis</taxon>
        <taxon>Microthyriales</taxon>
        <taxon>Microthyriaceae</taxon>
        <taxon>Microthyrium</taxon>
    </lineage>
</organism>
<dbReference type="GO" id="GO:0016787">
    <property type="term" value="F:hydrolase activity"/>
    <property type="evidence" value="ECO:0007669"/>
    <property type="project" value="UniProtKB-KW"/>
</dbReference>
<dbReference type="InterPro" id="IPR000868">
    <property type="entry name" value="Isochorismatase-like_dom"/>
</dbReference>
<feature type="domain" description="Isochorismatase-like" evidence="3">
    <location>
        <begin position="4"/>
        <end position="182"/>
    </location>
</feature>
<dbReference type="PANTHER" id="PTHR43540">
    <property type="entry name" value="PEROXYUREIDOACRYLATE/UREIDOACRYLATE AMIDOHYDROLASE-RELATED"/>
    <property type="match status" value="1"/>
</dbReference>
<evidence type="ECO:0000313" key="5">
    <source>
        <dbReference type="Proteomes" id="UP000799302"/>
    </source>
</evidence>
<name>A0A6A6UBI5_9PEZI</name>
<gene>
    <name evidence="4" type="ORF">BT63DRAFT_479875</name>
</gene>
<keyword evidence="2 4" id="KW-0378">Hydrolase</keyword>
<dbReference type="InterPro" id="IPR050272">
    <property type="entry name" value="Isochorismatase-like_hydrls"/>
</dbReference>
<evidence type="ECO:0000259" key="3">
    <source>
        <dbReference type="Pfam" id="PF00857"/>
    </source>
</evidence>